<keyword evidence="2" id="KW-0812">Transmembrane</keyword>
<dbReference type="Pfam" id="PF14559">
    <property type="entry name" value="TPR_19"/>
    <property type="match status" value="1"/>
</dbReference>
<dbReference type="KEGG" id="talb:FTW19_21880"/>
<reference evidence="3 4" key="1">
    <citation type="submission" date="2019-08" db="EMBL/GenBank/DDBJ databases">
        <title>Complete genome sequence of Terriglobus albidus strain ORNL.</title>
        <authorList>
            <person name="Podar M."/>
        </authorList>
    </citation>
    <scope>NUCLEOTIDE SEQUENCE [LARGE SCALE GENOMIC DNA]</scope>
    <source>
        <strain evidence="3 4">ORNL</strain>
    </source>
</reference>
<organism evidence="3 4">
    <name type="scientific">Terriglobus albidus</name>
    <dbReference type="NCBI Taxonomy" id="1592106"/>
    <lineage>
        <taxon>Bacteria</taxon>
        <taxon>Pseudomonadati</taxon>
        <taxon>Acidobacteriota</taxon>
        <taxon>Terriglobia</taxon>
        <taxon>Terriglobales</taxon>
        <taxon>Acidobacteriaceae</taxon>
        <taxon>Terriglobus</taxon>
    </lineage>
</organism>
<name>A0A5B9EJZ8_9BACT</name>
<dbReference type="SUPFAM" id="SSF48452">
    <property type="entry name" value="TPR-like"/>
    <property type="match status" value="1"/>
</dbReference>
<keyword evidence="2" id="KW-0472">Membrane</keyword>
<gene>
    <name evidence="3" type="ORF">FTW19_21880</name>
</gene>
<feature type="repeat" description="TPR" evidence="1">
    <location>
        <begin position="119"/>
        <end position="152"/>
    </location>
</feature>
<evidence type="ECO:0000256" key="2">
    <source>
        <dbReference type="SAM" id="Phobius"/>
    </source>
</evidence>
<keyword evidence="2" id="KW-1133">Transmembrane helix</keyword>
<protein>
    <submittedName>
        <fullName evidence="3">Tetratricopeptide repeat protein</fullName>
    </submittedName>
</protein>
<dbReference type="RefSeq" id="WP_147649688.1">
    <property type="nucleotide sequence ID" value="NZ_CP042806.1"/>
</dbReference>
<keyword evidence="4" id="KW-1185">Reference proteome</keyword>
<dbReference type="Gene3D" id="1.25.40.10">
    <property type="entry name" value="Tetratricopeptide repeat domain"/>
    <property type="match status" value="1"/>
</dbReference>
<evidence type="ECO:0000256" key="1">
    <source>
        <dbReference type="PROSITE-ProRule" id="PRU00339"/>
    </source>
</evidence>
<evidence type="ECO:0000313" key="3">
    <source>
        <dbReference type="EMBL" id="QEE30396.1"/>
    </source>
</evidence>
<dbReference type="PROSITE" id="PS50005">
    <property type="entry name" value="TPR"/>
    <property type="match status" value="1"/>
</dbReference>
<feature type="transmembrane region" description="Helical" evidence="2">
    <location>
        <begin position="24"/>
        <end position="43"/>
    </location>
</feature>
<dbReference type="InterPro" id="IPR011990">
    <property type="entry name" value="TPR-like_helical_dom_sf"/>
</dbReference>
<sequence>MTDPQPASPNPSTSSTKKTHRLPTWFFALAAVVSIMVLLVGLAGRQKQRSTEVVASVHDAGGELKLHPDGTLTAPAGFTAEQLTVLATVLQDHRLPAPAAPDASAALQEKAAAIEKVNPQAHLLLATLYRKAGQTEAAKQQLEQLIRENPDSALVRELEKSLQ</sequence>
<evidence type="ECO:0000313" key="4">
    <source>
        <dbReference type="Proteomes" id="UP000321820"/>
    </source>
</evidence>
<dbReference type="Proteomes" id="UP000321820">
    <property type="component" value="Chromosome"/>
</dbReference>
<keyword evidence="1" id="KW-0802">TPR repeat</keyword>
<accession>A0A5B9EJZ8</accession>
<dbReference type="InterPro" id="IPR019734">
    <property type="entry name" value="TPR_rpt"/>
</dbReference>
<dbReference type="AlphaFoldDB" id="A0A5B9EJZ8"/>
<proteinExistence type="predicted"/>
<dbReference type="EMBL" id="CP042806">
    <property type="protein sequence ID" value="QEE30396.1"/>
    <property type="molecule type" value="Genomic_DNA"/>
</dbReference>